<proteinExistence type="inferred from homology"/>
<dbReference type="Pfam" id="PF02678">
    <property type="entry name" value="Pirin"/>
    <property type="match status" value="1"/>
</dbReference>
<keyword evidence="2" id="KW-0408">Iron</keyword>
<dbReference type="PANTHER" id="PTHR13903:SF8">
    <property type="entry name" value="PIRIN"/>
    <property type="match status" value="1"/>
</dbReference>
<keyword evidence="7" id="KW-1185">Reference proteome</keyword>
<feature type="domain" description="Pirin N-terminal" evidence="4">
    <location>
        <begin position="30"/>
        <end position="119"/>
    </location>
</feature>
<dbReference type="GO" id="GO:0046872">
    <property type="term" value="F:metal ion binding"/>
    <property type="evidence" value="ECO:0007669"/>
    <property type="project" value="UniProtKB-KW"/>
</dbReference>
<evidence type="ECO:0000259" key="4">
    <source>
        <dbReference type="Pfam" id="PF02678"/>
    </source>
</evidence>
<evidence type="ECO:0000259" key="5">
    <source>
        <dbReference type="Pfam" id="PF05726"/>
    </source>
</evidence>
<dbReference type="EMBL" id="AJWJ01000011">
    <property type="protein sequence ID" value="KAF2078114.1"/>
    <property type="molecule type" value="Genomic_DNA"/>
</dbReference>
<dbReference type="Pfam" id="PF05726">
    <property type="entry name" value="Pirin_C"/>
    <property type="match status" value="1"/>
</dbReference>
<evidence type="ECO:0000256" key="2">
    <source>
        <dbReference type="PIRSR" id="PIRSR006232-1"/>
    </source>
</evidence>
<feature type="binding site" evidence="2">
    <location>
        <position position="57"/>
    </location>
    <ligand>
        <name>Fe cation</name>
        <dbReference type="ChEBI" id="CHEBI:24875"/>
    </ligand>
</feature>
<comment type="caution">
    <text evidence="6">The sequence shown here is derived from an EMBL/GenBank/DDBJ whole genome shotgun (WGS) entry which is preliminary data.</text>
</comment>
<gene>
    <name evidence="6" type="ORF">CYY_000585</name>
</gene>
<dbReference type="PANTHER" id="PTHR13903">
    <property type="entry name" value="PIRIN-RELATED"/>
    <property type="match status" value="1"/>
</dbReference>
<evidence type="ECO:0000256" key="1">
    <source>
        <dbReference type="ARBA" id="ARBA00008416"/>
    </source>
</evidence>
<comment type="cofactor">
    <cofactor evidence="2">
        <name>Fe cation</name>
        <dbReference type="ChEBI" id="CHEBI:24875"/>
    </cofactor>
    <text evidence="2">Binds 1 Fe cation per subunit.</text>
</comment>
<dbReference type="InterPro" id="IPR012093">
    <property type="entry name" value="Pirin"/>
</dbReference>
<evidence type="ECO:0008006" key="8">
    <source>
        <dbReference type="Google" id="ProtNLM"/>
    </source>
</evidence>
<feature type="domain" description="Pirin C-terminal" evidence="5">
    <location>
        <begin position="175"/>
        <end position="277"/>
    </location>
</feature>
<reference evidence="6" key="1">
    <citation type="submission" date="2020-01" db="EMBL/GenBank/DDBJ databases">
        <title>Development of genomics and gene disruption for Polysphondylium violaceum indicates a role for the polyketide synthase stlB in stalk morphogenesis.</title>
        <authorList>
            <person name="Narita B."/>
            <person name="Kawabe Y."/>
            <person name="Kin K."/>
            <person name="Saito T."/>
            <person name="Gibbs R."/>
            <person name="Kuspa A."/>
            <person name="Muzny D."/>
            <person name="Queller D."/>
            <person name="Richards S."/>
            <person name="Strassman J."/>
            <person name="Sucgang R."/>
            <person name="Worley K."/>
            <person name="Schaap P."/>
        </authorList>
    </citation>
    <scope>NUCLEOTIDE SEQUENCE</scope>
    <source>
        <strain evidence="6">QSvi11</strain>
    </source>
</reference>
<dbReference type="PIRSF" id="PIRSF006232">
    <property type="entry name" value="Pirin"/>
    <property type="match status" value="1"/>
</dbReference>
<dbReference type="AlphaFoldDB" id="A0A8J4Q4J9"/>
<dbReference type="InterPro" id="IPR003829">
    <property type="entry name" value="Pirin_N_dom"/>
</dbReference>
<dbReference type="InterPro" id="IPR008778">
    <property type="entry name" value="Pirin_C_dom"/>
</dbReference>
<organism evidence="6 7">
    <name type="scientific">Polysphondylium violaceum</name>
    <dbReference type="NCBI Taxonomy" id="133409"/>
    <lineage>
        <taxon>Eukaryota</taxon>
        <taxon>Amoebozoa</taxon>
        <taxon>Evosea</taxon>
        <taxon>Eumycetozoa</taxon>
        <taxon>Dictyostelia</taxon>
        <taxon>Dictyosteliales</taxon>
        <taxon>Dictyosteliaceae</taxon>
        <taxon>Polysphondylium</taxon>
    </lineage>
</organism>
<keyword evidence="2" id="KW-0479">Metal-binding</keyword>
<dbReference type="CDD" id="cd02247">
    <property type="entry name" value="cupin_pirin_C"/>
    <property type="match status" value="1"/>
</dbReference>
<dbReference type="Proteomes" id="UP000695562">
    <property type="component" value="Unassembled WGS sequence"/>
</dbReference>
<feature type="binding site" evidence="2">
    <location>
        <position position="103"/>
    </location>
    <ligand>
        <name>Fe cation</name>
        <dbReference type="ChEBI" id="CHEBI:24875"/>
    </ligand>
</feature>
<evidence type="ECO:0000313" key="6">
    <source>
        <dbReference type="EMBL" id="KAF2078114.1"/>
    </source>
</evidence>
<accession>A0A8J4Q4J9</accession>
<sequence>MQSRNIEKVLEGQESVEAGILTINRIIGSDHLSYLDPWIMFIELKLRNPSELKFPNHPHAGFQSLTFTLNGSVEYQDVKGNKGIIPSGGASFLNTGSGVVHTETPTPLNGYLHLYQLWINVGSKDKFTSPKAIDVSADQIPTIIEENGSKIRVFSGNFKDTLGVFTEFSIKPLILDIDLAPGASFSHPIPKDFTVFAFMIKGSAMFGSDSSLKESEIGVFNISENCDRIDIVGGEHGGRIFIAGAVPLNEPVCRNASCVMNTQQELDTAMGEFVSGTLQK</sequence>
<comment type="similarity">
    <text evidence="1 3">Belongs to the pirin family.</text>
</comment>
<dbReference type="InterPro" id="IPR014710">
    <property type="entry name" value="RmlC-like_jellyroll"/>
</dbReference>
<dbReference type="OrthoDB" id="198735at2759"/>
<feature type="binding site" evidence="2">
    <location>
        <position position="101"/>
    </location>
    <ligand>
        <name>Fe cation</name>
        <dbReference type="ChEBI" id="CHEBI:24875"/>
    </ligand>
</feature>
<evidence type="ECO:0000313" key="7">
    <source>
        <dbReference type="Proteomes" id="UP000695562"/>
    </source>
</evidence>
<dbReference type="InterPro" id="IPR011051">
    <property type="entry name" value="RmlC_Cupin_sf"/>
</dbReference>
<evidence type="ECO:0000256" key="3">
    <source>
        <dbReference type="RuleBase" id="RU003457"/>
    </source>
</evidence>
<dbReference type="Gene3D" id="2.60.120.10">
    <property type="entry name" value="Jelly Rolls"/>
    <property type="match status" value="2"/>
</dbReference>
<protein>
    <recommendedName>
        <fullName evidence="8">Pirin family protein</fullName>
    </recommendedName>
</protein>
<name>A0A8J4Q4J9_9MYCE</name>
<dbReference type="SUPFAM" id="SSF51182">
    <property type="entry name" value="RmlC-like cupins"/>
    <property type="match status" value="1"/>
</dbReference>
<feature type="binding site" evidence="2">
    <location>
        <position position="59"/>
    </location>
    <ligand>
        <name>Fe cation</name>
        <dbReference type="ChEBI" id="CHEBI:24875"/>
    </ligand>
</feature>